<dbReference type="Pfam" id="PF00174">
    <property type="entry name" value="Oxidored_molyb"/>
    <property type="match status" value="1"/>
</dbReference>
<dbReference type="NCBIfam" id="TIGR01409">
    <property type="entry name" value="TAT_signal_seq"/>
    <property type="match status" value="1"/>
</dbReference>
<evidence type="ECO:0000313" key="6">
    <source>
        <dbReference type="Proteomes" id="UP000219329"/>
    </source>
</evidence>
<keyword evidence="1" id="KW-0732">Signal</keyword>
<evidence type="ECO:0000313" key="5">
    <source>
        <dbReference type="EMBL" id="PDH33599.1"/>
    </source>
</evidence>
<evidence type="ECO:0000256" key="1">
    <source>
        <dbReference type="ARBA" id="ARBA00022729"/>
    </source>
</evidence>
<feature type="domain" description="Oxidoreductase molybdopterin-binding" evidence="3">
    <location>
        <begin position="107"/>
        <end position="263"/>
    </location>
</feature>
<organism evidence="5 6">
    <name type="scientific">OM182 bacterium MED-G28</name>
    <dbReference type="NCBI Taxonomy" id="1986256"/>
    <lineage>
        <taxon>Bacteria</taxon>
        <taxon>Pseudomonadati</taxon>
        <taxon>Pseudomonadota</taxon>
        <taxon>Gammaproteobacteria</taxon>
        <taxon>OMG group</taxon>
        <taxon>OM182 clade</taxon>
    </lineage>
</organism>
<dbReference type="GO" id="GO:0030151">
    <property type="term" value="F:molybdenum ion binding"/>
    <property type="evidence" value="ECO:0007669"/>
    <property type="project" value="InterPro"/>
</dbReference>
<dbReference type="PROSITE" id="PS51318">
    <property type="entry name" value="TAT"/>
    <property type="match status" value="1"/>
</dbReference>
<gene>
    <name evidence="5" type="ORF">CNF02_07660</name>
</gene>
<evidence type="ECO:0000256" key="2">
    <source>
        <dbReference type="SAM" id="MobiDB-lite"/>
    </source>
</evidence>
<dbReference type="SUPFAM" id="SSF81296">
    <property type="entry name" value="E set domains"/>
    <property type="match status" value="1"/>
</dbReference>
<sequence>MGPKKQNRREFLKQGAAIAGGAAVGAASQSASAQLPGPEGFLHGRDDIVAYGQRSRFIESKRIPHGGRHSPDTFGLDFHIATPLQDQHGVITPSSLFYMGTTRGSYIPDIDPEKHRLMIHGLVDNPLVFTMEELKRLPSVTRMHFVECAGNRSNRRHTTVQETHGMTSNAEWTGVLLSTLLKEAGVKEGADWIVAEGVEEVKGASSIPMTKAMDDTLLAYSMNGEPVRPQQGFPLRMLAPGFEGIFNVKWLRRIKVVDQYYMTYNDYGHLTQDPATAALGYQIGPKSVIVHPSGGQTLPGAGYYQVSGLAWSGGGKVARVEVTTDGGETWFDAEIRGEPQAMAHTLFAFEWEWDGSPCELQSRCIDEIGQVQPSRAEVAEFWNQPADQPPRVRGQDNSIQPWRIESDGSIHNAIA</sequence>
<feature type="domain" description="Moybdenum cofactor oxidoreductase dimerisation" evidence="4">
    <location>
        <begin position="285"/>
        <end position="376"/>
    </location>
</feature>
<dbReference type="InterPro" id="IPR014756">
    <property type="entry name" value="Ig_E-set"/>
</dbReference>
<dbReference type="InterPro" id="IPR000572">
    <property type="entry name" value="OxRdtase_Mopterin-bd_dom"/>
</dbReference>
<dbReference type="Pfam" id="PF03404">
    <property type="entry name" value="Mo-co_dimer"/>
    <property type="match status" value="1"/>
</dbReference>
<dbReference type="InterPro" id="IPR005066">
    <property type="entry name" value="MoCF_OxRdtse_dimer"/>
</dbReference>
<reference evidence="5 6" key="1">
    <citation type="submission" date="2017-08" db="EMBL/GenBank/DDBJ databases">
        <title>Fine stratification of microbial communities through a metagenomic profile of the photic zone.</title>
        <authorList>
            <person name="Haro-Moreno J.M."/>
            <person name="Lopez-Perez M."/>
            <person name="De La Torre J."/>
            <person name="Picazo A."/>
            <person name="Camacho A."/>
            <person name="Rodriguez-Valera F."/>
        </authorList>
    </citation>
    <scope>NUCLEOTIDE SEQUENCE [LARGE SCALE GENOMIC DNA]</scope>
    <source>
        <strain evidence="5">MED-G28</strain>
    </source>
</reference>
<dbReference type="GO" id="GO:0006790">
    <property type="term" value="P:sulfur compound metabolic process"/>
    <property type="evidence" value="ECO:0007669"/>
    <property type="project" value="TreeGrafter"/>
</dbReference>
<dbReference type="GO" id="GO:0020037">
    <property type="term" value="F:heme binding"/>
    <property type="evidence" value="ECO:0007669"/>
    <property type="project" value="TreeGrafter"/>
</dbReference>
<dbReference type="EMBL" id="NTJZ01000007">
    <property type="protein sequence ID" value="PDH33599.1"/>
    <property type="molecule type" value="Genomic_DNA"/>
</dbReference>
<evidence type="ECO:0000259" key="4">
    <source>
        <dbReference type="Pfam" id="PF03404"/>
    </source>
</evidence>
<dbReference type="SUPFAM" id="SSF56524">
    <property type="entry name" value="Oxidoreductase molybdopterin-binding domain"/>
    <property type="match status" value="1"/>
</dbReference>
<dbReference type="Gene3D" id="3.90.420.10">
    <property type="entry name" value="Oxidoreductase, molybdopterin-binding domain"/>
    <property type="match status" value="1"/>
</dbReference>
<dbReference type="InterPro" id="IPR006311">
    <property type="entry name" value="TAT_signal"/>
</dbReference>
<feature type="region of interest" description="Disordered" evidence="2">
    <location>
        <begin position="384"/>
        <end position="415"/>
    </location>
</feature>
<dbReference type="InterPro" id="IPR019546">
    <property type="entry name" value="TAT_signal_bac_arc"/>
</dbReference>
<name>A0A2A5WAU1_9GAMM</name>
<dbReference type="PANTHER" id="PTHR19372">
    <property type="entry name" value="SULFITE REDUCTASE"/>
    <property type="match status" value="1"/>
</dbReference>
<evidence type="ECO:0000259" key="3">
    <source>
        <dbReference type="Pfam" id="PF00174"/>
    </source>
</evidence>
<dbReference type="GO" id="GO:0043546">
    <property type="term" value="F:molybdopterin cofactor binding"/>
    <property type="evidence" value="ECO:0007669"/>
    <property type="project" value="TreeGrafter"/>
</dbReference>
<dbReference type="Proteomes" id="UP000219329">
    <property type="component" value="Unassembled WGS sequence"/>
</dbReference>
<comment type="caution">
    <text evidence="5">The sequence shown here is derived from an EMBL/GenBank/DDBJ whole genome shotgun (WGS) entry which is preliminary data.</text>
</comment>
<protein>
    <submittedName>
        <fullName evidence="5">Sulfite dehydrogenase</fullName>
    </submittedName>
</protein>
<accession>A0A2A5WAU1</accession>
<dbReference type="InterPro" id="IPR036374">
    <property type="entry name" value="OxRdtase_Mopterin-bd_sf"/>
</dbReference>
<dbReference type="AlphaFoldDB" id="A0A2A5WAU1"/>
<dbReference type="Gene3D" id="2.60.40.650">
    <property type="match status" value="1"/>
</dbReference>
<dbReference type="PANTHER" id="PTHR19372:SF7">
    <property type="entry name" value="SULFITE OXIDASE, MITOCHONDRIAL"/>
    <property type="match status" value="1"/>
</dbReference>
<dbReference type="GO" id="GO:0008482">
    <property type="term" value="F:sulfite oxidase activity"/>
    <property type="evidence" value="ECO:0007669"/>
    <property type="project" value="TreeGrafter"/>
</dbReference>
<proteinExistence type="predicted"/>